<dbReference type="InterPro" id="IPR011765">
    <property type="entry name" value="Pept_M16_N"/>
</dbReference>
<gene>
    <name evidence="6" type="ORF">GcLGCM259_0872</name>
</gene>
<dbReference type="PANTHER" id="PTHR11851">
    <property type="entry name" value="METALLOPROTEASE"/>
    <property type="match status" value="1"/>
</dbReference>
<keyword evidence="7" id="KW-1185">Reference proteome</keyword>
<evidence type="ECO:0000313" key="6">
    <source>
        <dbReference type="EMBL" id="QCY46628.1"/>
    </source>
</evidence>
<dbReference type="GO" id="GO:0006508">
    <property type="term" value="P:proteolysis"/>
    <property type="evidence" value="ECO:0007669"/>
    <property type="project" value="InterPro"/>
</dbReference>
<dbReference type="GO" id="GO:0046872">
    <property type="term" value="F:metal ion binding"/>
    <property type="evidence" value="ECO:0007669"/>
    <property type="project" value="InterPro"/>
</dbReference>
<dbReference type="InterPro" id="IPR050361">
    <property type="entry name" value="MPP/UQCRC_Complex"/>
</dbReference>
<dbReference type="SUPFAM" id="SSF63411">
    <property type="entry name" value="LuxS/MPP-like metallohydrolase"/>
    <property type="match status" value="2"/>
</dbReference>
<evidence type="ECO:0000259" key="4">
    <source>
        <dbReference type="Pfam" id="PF00675"/>
    </source>
</evidence>
<dbReference type="Gene3D" id="3.30.830.10">
    <property type="entry name" value="Metalloenzyme, LuxS/M16 peptidase-like"/>
    <property type="match status" value="2"/>
</dbReference>
<organism evidence="6 7">
    <name type="scientific">Glutamicibacter creatinolyticus</name>
    <dbReference type="NCBI Taxonomy" id="162496"/>
    <lineage>
        <taxon>Bacteria</taxon>
        <taxon>Bacillati</taxon>
        <taxon>Actinomycetota</taxon>
        <taxon>Actinomycetes</taxon>
        <taxon>Micrococcales</taxon>
        <taxon>Micrococcaceae</taxon>
        <taxon>Glutamicibacter</taxon>
    </lineage>
</organism>
<dbReference type="Pfam" id="PF00675">
    <property type="entry name" value="Peptidase_M16"/>
    <property type="match status" value="1"/>
</dbReference>
<proteinExistence type="inferred from homology"/>
<dbReference type="GO" id="GO:0004222">
    <property type="term" value="F:metalloendopeptidase activity"/>
    <property type="evidence" value="ECO:0007669"/>
    <property type="project" value="InterPro"/>
</dbReference>
<feature type="domain" description="Peptidase M16 N-terminal" evidence="4">
    <location>
        <begin position="46"/>
        <end position="193"/>
    </location>
</feature>
<dbReference type="EMBL" id="CP034412">
    <property type="protein sequence ID" value="QCY46628.1"/>
    <property type="molecule type" value="Genomic_DNA"/>
</dbReference>
<comment type="similarity">
    <text evidence="1 2">Belongs to the peptidase M16 family.</text>
</comment>
<dbReference type="KEGG" id="gcr:GcLGCM259_0872"/>
<dbReference type="InterPro" id="IPR011249">
    <property type="entry name" value="Metalloenz_LuxS/M16"/>
</dbReference>
<dbReference type="Proteomes" id="UP000307000">
    <property type="component" value="Chromosome"/>
</dbReference>
<evidence type="ECO:0000313" key="7">
    <source>
        <dbReference type="Proteomes" id="UP000307000"/>
    </source>
</evidence>
<reference evidence="6 7" key="1">
    <citation type="submission" date="2018-12" db="EMBL/GenBank/DDBJ databases">
        <title>Complete Genome Sequence of Glutamicibacter creatinolyticus strain LGCM259,isolated from an abscess of a 12-year-old mare in Italy.</title>
        <authorList>
            <person name="Santos R.G."/>
            <person name="Silva A.L."/>
            <person name="Seyffert N."/>
            <person name="Castro T.L.P."/>
            <person name="Attili A.R."/>
            <person name="Rifici C."/>
            <person name="Mazzullo G."/>
            <person name="Brenig B."/>
            <person name="Venanzi F."/>
            <person name="Azevedo V."/>
        </authorList>
    </citation>
    <scope>NUCLEOTIDE SEQUENCE [LARGE SCALE GENOMIC DNA]</scope>
    <source>
        <strain evidence="6 7">LGCM 259</strain>
    </source>
</reference>
<dbReference type="PANTHER" id="PTHR11851:SF49">
    <property type="entry name" value="MITOCHONDRIAL-PROCESSING PEPTIDASE SUBUNIT ALPHA"/>
    <property type="match status" value="1"/>
</dbReference>
<accession>A0A5B7WRJ1</accession>
<dbReference type="Pfam" id="PF05193">
    <property type="entry name" value="Peptidase_M16_C"/>
    <property type="match status" value="1"/>
</dbReference>
<feature type="region of interest" description="Disordered" evidence="3">
    <location>
        <begin position="14"/>
        <end position="34"/>
    </location>
</feature>
<dbReference type="InterPro" id="IPR007863">
    <property type="entry name" value="Peptidase_M16_C"/>
</dbReference>
<name>A0A5B7WRJ1_9MICC</name>
<evidence type="ECO:0000256" key="2">
    <source>
        <dbReference type="RuleBase" id="RU004447"/>
    </source>
</evidence>
<evidence type="ECO:0000256" key="3">
    <source>
        <dbReference type="SAM" id="MobiDB-lite"/>
    </source>
</evidence>
<dbReference type="InterPro" id="IPR001431">
    <property type="entry name" value="Pept_M16_Zn_BS"/>
</dbReference>
<evidence type="ECO:0000256" key="1">
    <source>
        <dbReference type="ARBA" id="ARBA00007261"/>
    </source>
</evidence>
<dbReference type="RefSeq" id="WP_396278146.1">
    <property type="nucleotide sequence ID" value="NZ_CP034412.1"/>
</dbReference>
<evidence type="ECO:0000259" key="5">
    <source>
        <dbReference type="Pfam" id="PF05193"/>
    </source>
</evidence>
<dbReference type="AlphaFoldDB" id="A0A5B7WRJ1"/>
<dbReference type="PROSITE" id="PS00143">
    <property type="entry name" value="INSULINASE"/>
    <property type="match status" value="1"/>
</dbReference>
<protein>
    <submittedName>
        <fullName evidence="6">M16 family peptidase</fullName>
    </submittedName>
</protein>
<feature type="domain" description="Peptidase M16 C-terminal" evidence="5">
    <location>
        <begin position="201"/>
        <end position="382"/>
    </location>
</feature>
<sequence length="456" mass="49067">MVMIPLPLHSLSTSEFSSVDPADPTLVHRGDGGSEVRRSILPGGVRVLTEAMPGQRSTTVGFWVPVGSRDETEGHHGSTHFLEHLLFKGTKKRSALEIAHAFDEVGGEANAATAKESTCYYARVLDSDLPMAMEVIADMVTSAVIDPQELEQERGVIIEEIAMDADDAMDVAHEKFVAAVLGDHPLARPIGGTPEEIRSTTREAVMEHYHAHYRPSELIITAAGSLQHDEVCRLVLEALQDAGWHLDPMAEPEPRRDATPADITGHAGVEVITRPGEQANIIIGCPSITGHDERRHTLAVLNSVLGGGMSSRLFQEIREKRGLVYSTYSFSAAYSDAGYFGMYAGCTPAKAGEVIGLLEAELEKLAAQGISEEELRKAKGQLSGGTVLALEDPGSRMSRLGRAEMITGEFQDLDEALARVAAVTCESVQELARELAAKPRTITVVGPFDSEAELGL</sequence>